<organism evidence="1">
    <name type="scientific">Myoviridae sp. ctBDS4</name>
    <dbReference type="NCBI Taxonomy" id="2823537"/>
    <lineage>
        <taxon>Viruses</taxon>
        <taxon>Duplodnaviria</taxon>
        <taxon>Heunggongvirae</taxon>
        <taxon>Uroviricota</taxon>
        <taxon>Caudoviricetes</taxon>
    </lineage>
</organism>
<proteinExistence type="predicted"/>
<dbReference type="EMBL" id="BK014700">
    <property type="protein sequence ID" value="DAD68364.1"/>
    <property type="molecule type" value="Genomic_DNA"/>
</dbReference>
<name>A0A8S5LEB8_9CAUD</name>
<evidence type="ECO:0000313" key="1">
    <source>
        <dbReference type="EMBL" id="DAD68364.1"/>
    </source>
</evidence>
<accession>A0A8S5LEB8</accession>
<protein>
    <submittedName>
        <fullName evidence="1">Uncharacterized protein</fullName>
    </submittedName>
</protein>
<reference evidence="1" key="1">
    <citation type="journal article" date="2021" name="Proc. Natl. Acad. Sci. U.S.A.">
        <title>A Catalog of Tens of Thousands of Viruses from Human Metagenomes Reveals Hidden Associations with Chronic Diseases.</title>
        <authorList>
            <person name="Tisza M.J."/>
            <person name="Buck C.B."/>
        </authorList>
    </citation>
    <scope>NUCLEOTIDE SEQUENCE</scope>
    <source>
        <strain evidence="1">CtBDS4</strain>
    </source>
</reference>
<sequence>MKLENKINIKVDIPEGYEICKEESTFENIVLIKKEENRREKLGKIAGCYISVTSDIVKVLQLEEASLKNRNFYPTKEFAEASLAISELLQYYFKDYKDYSPDFTDKNSKYIICVIKNIVSLQQTENKNATFVFPDYKTAYAFYTTYKELFELAKPLL</sequence>